<dbReference type="Proteomes" id="UP000709351">
    <property type="component" value="Unassembled WGS sequence"/>
</dbReference>
<dbReference type="SUPFAM" id="SSF69360">
    <property type="entry name" value="Cell wall binding repeat"/>
    <property type="match status" value="1"/>
</dbReference>
<sequence>WYYFSANGKMVRGWLREKSHYYYLDDGKILVNTTVTLDGRSFSFNEHGVCTSDTSNLNFTEAGSSSSPAQSNPANTQGPGSAGPGGSSSGNPGTANPNGSSNPGSPNPNGNSNPVIDGPSAQGPSGNSTANGGSIQAGSTNGPQ</sequence>
<feature type="compositionally biased region" description="Low complexity" evidence="2">
    <location>
        <begin position="89"/>
        <end position="114"/>
    </location>
</feature>
<proteinExistence type="predicted"/>
<feature type="compositionally biased region" description="Low complexity" evidence="2">
    <location>
        <begin position="64"/>
        <end position="79"/>
    </location>
</feature>
<name>A0A930DRY0_9FIRM</name>
<feature type="non-terminal residue" evidence="3">
    <location>
        <position position="1"/>
    </location>
</feature>
<gene>
    <name evidence="3" type="ORF">HXM93_04370</name>
</gene>
<dbReference type="Pfam" id="PF19127">
    <property type="entry name" value="Choline_bind_3"/>
    <property type="match status" value="1"/>
</dbReference>
<comment type="caution">
    <text evidence="3">The sequence shown here is derived from an EMBL/GenBank/DDBJ whole genome shotgun (WGS) entry which is preliminary data.</text>
</comment>
<feature type="compositionally biased region" description="Polar residues" evidence="2">
    <location>
        <begin position="51"/>
        <end position="63"/>
    </location>
</feature>
<keyword evidence="1" id="KW-0677">Repeat</keyword>
<evidence type="ECO:0000256" key="1">
    <source>
        <dbReference type="ARBA" id="ARBA00022737"/>
    </source>
</evidence>
<organism evidence="3 4">
    <name type="scientific">Oribacterium parvum</name>
    <dbReference type="NCBI Taxonomy" id="1501329"/>
    <lineage>
        <taxon>Bacteria</taxon>
        <taxon>Bacillati</taxon>
        <taxon>Bacillota</taxon>
        <taxon>Clostridia</taxon>
        <taxon>Lachnospirales</taxon>
        <taxon>Lachnospiraceae</taxon>
        <taxon>Oribacterium</taxon>
    </lineage>
</organism>
<dbReference type="Gene3D" id="2.10.270.20">
    <property type="match status" value="1"/>
</dbReference>
<dbReference type="InterPro" id="IPR018337">
    <property type="entry name" value="Cell_wall/Cho-bd_repeat"/>
</dbReference>
<feature type="compositionally biased region" description="Polar residues" evidence="2">
    <location>
        <begin position="122"/>
        <end position="144"/>
    </location>
</feature>
<feature type="region of interest" description="Disordered" evidence="2">
    <location>
        <begin position="45"/>
        <end position="144"/>
    </location>
</feature>
<dbReference type="AlphaFoldDB" id="A0A930DRY0"/>
<evidence type="ECO:0000313" key="4">
    <source>
        <dbReference type="Proteomes" id="UP000709351"/>
    </source>
</evidence>
<evidence type="ECO:0000313" key="3">
    <source>
        <dbReference type="EMBL" id="MBF1283753.1"/>
    </source>
</evidence>
<accession>A0A930DRY0</accession>
<protein>
    <submittedName>
        <fullName evidence="3">N-acetylmuramoyl-L-alanine amidase family protein</fullName>
    </submittedName>
</protein>
<reference evidence="3" key="1">
    <citation type="submission" date="2020-04" db="EMBL/GenBank/DDBJ databases">
        <title>Deep metagenomics examines the oral microbiome during advanced dental caries in children, revealing novel taxa and co-occurrences with host molecules.</title>
        <authorList>
            <person name="Baker J.L."/>
            <person name="Morton J.T."/>
            <person name="Dinis M."/>
            <person name="Alvarez R."/>
            <person name="Tran N.C."/>
            <person name="Knight R."/>
            <person name="Edlund A."/>
        </authorList>
    </citation>
    <scope>NUCLEOTIDE SEQUENCE</scope>
    <source>
        <strain evidence="3">JCVI_24_bin.2</strain>
    </source>
</reference>
<dbReference type="EMBL" id="JABZRD010000233">
    <property type="protein sequence ID" value="MBF1283753.1"/>
    <property type="molecule type" value="Genomic_DNA"/>
</dbReference>
<evidence type="ECO:0000256" key="2">
    <source>
        <dbReference type="SAM" id="MobiDB-lite"/>
    </source>
</evidence>